<dbReference type="RefSeq" id="WP_107787989.1">
    <property type="nucleotide sequence ID" value="NZ_QAOL01000060.1"/>
</dbReference>
<dbReference type="InterPro" id="IPR025296">
    <property type="entry name" value="DUF4158"/>
</dbReference>
<evidence type="ECO:0000259" key="1">
    <source>
        <dbReference type="Pfam" id="PF13700"/>
    </source>
</evidence>
<feature type="domain" description="DUF4158" evidence="1">
    <location>
        <begin position="7"/>
        <end position="154"/>
    </location>
</feature>
<reference evidence="2 3" key="1">
    <citation type="submission" date="2018-04" db="EMBL/GenBank/DDBJ databases">
        <title>Active sludge and wastewater microbial communities from Klosterneuburg, Austria.</title>
        <authorList>
            <person name="Wagner M."/>
        </authorList>
    </citation>
    <scope>NUCLEOTIDE SEQUENCE [LARGE SCALE GENOMIC DNA]</scope>
    <source>
        <strain evidence="2 3">Nm4</strain>
    </source>
</reference>
<dbReference type="AlphaFoldDB" id="A0A2T5I566"/>
<organism evidence="2 3">
    <name type="scientific">Nitrosomonas ureae</name>
    <dbReference type="NCBI Taxonomy" id="44577"/>
    <lineage>
        <taxon>Bacteria</taxon>
        <taxon>Pseudomonadati</taxon>
        <taxon>Pseudomonadota</taxon>
        <taxon>Betaproteobacteria</taxon>
        <taxon>Nitrosomonadales</taxon>
        <taxon>Nitrosomonadaceae</taxon>
        <taxon>Nitrosomonas</taxon>
    </lineage>
</organism>
<sequence>MRVSWIEDDLAAEWLLQPADRELLRDRRDPARLGFALQLKFFQIEGRFPAGPDELPRPVIQFIAQQLDISVDVWLDYSWSGRTIKYQRAEIRRCLGFREARRADQKTLQDWLLMDVLNQEHRMDALRDAVFTQCRAWKIEPPAAEQIRRLIRSALQEHETRFCTNIVRQLDKPALNCLDGLLKPLKLETPDEQATNDWSVWQVIKSEPGKAGLESVLQAADRLQRVRELKLPPDLFKNVPPKLIARYARRAAVEEPFELRRHAPPLRTTLLTTFLHERSEELTDHLVDLLVETTHKMGKRAENRVEENVASQLKKVPKKLQVLFRIAEASLKTPKGVVDEVIYPVAPKELLRNLLQEIQMTGLAYKSTIHGALQRSYRSHYRRMLPVMLNTLEFRCTNTRHQPVMQALNILKQHLDHKGTLYPLGVEPPIEGVVRPSWMSLVVEKNTDGKVQVNRVTYEICVLKALRDQLRCREIWVVGSRRYRNPDEDLPQDFDEKRAAYYAELGIPLDPKAFTASLREEMKQALQILDEVNRPGISGDKMI</sequence>
<evidence type="ECO:0000313" key="2">
    <source>
        <dbReference type="EMBL" id="PTQ78973.1"/>
    </source>
</evidence>
<name>A0A2T5I566_9PROT</name>
<evidence type="ECO:0000313" key="3">
    <source>
        <dbReference type="Proteomes" id="UP000244110"/>
    </source>
</evidence>
<protein>
    <submittedName>
        <fullName evidence="2">Uncharacterized protein DUF4158</fullName>
    </submittedName>
</protein>
<dbReference type="Pfam" id="PF13700">
    <property type="entry name" value="DUF4158"/>
    <property type="match status" value="1"/>
</dbReference>
<proteinExistence type="predicted"/>
<dbReference type="Proteomes" id="UP000244110">
    <property type="component" value="Unassembled WGS sequence"/>
</dbReference>
<gene>
    <name evidence="2" type="ORF">C8R28_10601</name>
</gene>
<comment type="caution">
    <text evidence="2">The sequence shown here is derived from an EMBL/GenBank/DDBJ whole genome shotgun (WGS) entry which is preliminary data.</text>
</comment>
<accession>A0A2T5I566</accession>
<dbReference type="EMBL" id="QAOL01000060">
    <property type="protein sequence ID" value="PTQ78973.1"/>
    <property type="molecule type" value="Genomic_DNA"/>
</dbReference>